<reference evidence="6" key="2">
    <citation type="submission" date="2025-08" db="UniProtKB">
        <authorList>
            <consortium name="Ensembl"/>
        </authorList>
    </citation>
    <scope>IDENTIFICATION</scope>
</reference>
<feature type="region of interest" description="Disordered" evidence="5">
    <location>
        <begin position="162"/>
        <end position="206"/>
    </location>
</feature>
<accession>A0A3P8UX13</accession>
<comment type="similarity">
    <text evidence="3">Belongs to the TMA16 family.</text>
</comment>
<dbReference type="FunFam" id="1.20.1440.170:FF:000001">
    <property type="entry name" value="Translation machinery-associated 16 homolog"/>
    <property type="match status" value="1"/>
</dbReference>
<feature type="compositionally biased region" description="Basic and acidic residues" evidence="5">
    <location>
        <begin position="164"/>
        <end position="186"/>
    </location>
</feature>
<dbReference type="Pfam" id="PF11176">
    <property type="entry name" value="Tma16"/>
    <property type="match status" value="1"/>
</dbReference>
<evidence type="ECO:0000256" key="1">
    <source>
        <dbReference type="ARBA" id="ARBA00020047"/>
    </source>
</evidence>
<evidence type="ECO:0000256" key="5">
    <source>
        <dbReference type="SAM" id="MobiDB-lite"/>
    </source>
</evidence>
<dbReference type="OrthoDB" id="270284at2759"/>
<dbReference type="InterPro" id="IPR038356">
    <property type="entry name" value="Tma16_sf"/>
</dbReference>
<dbReference type="Ensembl" id="ENSCSET00000006441.1">
    <property type="protein sequence ID" value="ENSCSEP00000006369.1"/>
    <property type="gene ID" value="ENSCSEG00000004124.1"/>
</dbReference>
<evidence type="ECO:0000313" key="6">
    <source>
        <dbReference type="Ensembl" id="ENSCSEP00000006369.1"/>
    </source>
</evidence>
<feature type="compositionally biased region" description="Basic and acidic residues" evidence="5">
    <location>
        <begin position="196"/>
        <end position="206"/>
    </location>
</feature>
<dbReference type="CTD" id="55319"/>
<dbReference type="STRING" id="244447.ENSCSEP00000006369"/>
<name>A0A3P8UX13_CYNSE</name>
<organism evidence="6 7">
    <name type="scientific">Cynoglossus semilaevis</name>
    <name type="common">Tongue sole</name>
    <dbReference type="NCBI Taxonomy" id="244447"/>
    <lineage>
        <taxon>Eukaryota</taxon>
        <taxon>Metazoa</taxon>
        <taxon>Chordata</taxon>
        <taxon>Craniata</taxon>
        <taxon>Vertebrata</taxon>
        <taxon>Euteleostomi</taxon>
        <taxon>Actinopterygii</taxon>
        <taxon>Neopterygii</taxon>
        <taxon>Teleostei</taxon>
        <taxon>Neoteleostei</taxon>
        <taxon>Acanthomorphata</taxon>
        <taxon>Carangaria</taxon>
        <taxon>Pleuronectiformes</taxon>
        <taxon>Pleuronectoidei</taxon>
        <taxon>Cynoglossidae</taxon>
        <taxon>Cynoglossinae</taxon>
        <taxon>Cynoglossus</taxon>
    </lineage>
</organism>
<dbReference type="GeneTree" id="ENSGT00390000004179"/>
<dbReference type="AlphaFoldDB" id="A0A3P8UX13"/>
<proteinExistence type="inferred from homology"/>
<protein>
    <recommendedName>
        <fullName evidence="1">Translation machinery-associated protein 16</fullName>
    </recommendedName>
</protein>
<dbReference type="GeneID" id="103383634"/>
<dbReference type="FunCoup" id="A0A3P8UX13">
    <property type="interactions" value="933"/>
</dbReference>
<dbReference type="RefSeq" id="XP_008315063.1">
    <property type="nucleotide sequence ID" value="XM_008316841.3"/>
</dbReference>
<keyword evidence="7" id="KW-1185">Reference proteome</keyword>
<evidence type="ECO:0000256" key="2">
    <source>
        <dbReference type="ARBA" id="ARBA00034079"/>
    </source>
</evidence>
<evidence type="ECO:0000256" key="3">
    <source>
        <dbReference type="ARBA" id="ARBA00034127"/>
    </source>
</evidence>
<dbReference type="Proteomes" id="UP000265120">
    <property type="component" value="Chromosome 9"/>
</dbReference>
<evidence type="ECO:0000313" key="7">
    <source>
        <dbReference type="Proteomes" id="UP000265120"/>
    </source>
</evidence>
<dbReference type="OMA" id="SWFLGQI"/>
<comment type="subunit">
    <text evidence="4">Associates with pre-60S ribosomal particles.</text>
</comment>
<sequence>MPKVQKGKAPEKVVHPYSRKAAYMAREEIRLRKKEKQKVDKASRLSSVGEKLLWFQGQLDPAKATYNRKDACEIIERYLQRFDSELEQIELMNGIKGRQGRLHGAREEVIKQTIERERALYEGAGFEIPDIINAKHLKTFREWTGDLKKLPNIKLRKVSCKGLDMNEKEDKPDTVEEDVGGEKELHDDEDDEDKEAEEKALMTDSD</sequence>
<dbReference type="PANTHER" id="PTHR13349:SF2">
    <property type="entry name" value="TRANSLATION MACHINERY-ASSOCIATED PROTEIN 16"/>
    <property type="match status" value="1"/>
</dbReference>
<dbReference type="PANTHER" id="PTHR13349">
    <property type="entry name" value="TRANSLATION MACHINERY-ASSOCIATED PROTEIN 16"/>
    <property type="match status" value="1"/>
</dbReference>
<dbReference type="Gene3D" id="1.20.1440.170">
    <property type="entry name" value="Translation machinery-associated protein 16-like"/>
    <property type="match status" value="1"/>
</dbReference>
<reference evidence="6" key="3">
    <citation type="submission" date="2025-09" db="UniProtKB">
        <authorList>
            <consortium name="Ensembl"/>
        </authorList>
    </citation>
    <scope>IDENTIFICATION</scope>
</reference>
<dbReference type="InParanoid" id="A0A3P8UX13"/>
<dbReference type="GO" id="GO:0005634">
    <property type="term" value="C:nucleus"/>
    <property type="evidence" value="ECO:0007669"/>
    <property type="project" value="TreeGrafter"/>
</dbReference>
<reference evidence="6 7" key="1">
    <citation type="journal article" date="2014" name="Nat. Genet.">
        <title>Whole-genome sequence of a flatfish provides insights into ZW sex chromosome evolution and adaptation to a benthic lifestyle.</title>
        <authorList>
            <person name="Chen S."/>
            <person name="Zhang G."/>
            <person name="Shao C."/>
            <person name="Huang Q."/>
            <person name="Liu G."/>
            <person name="Zhang P."/>
            <person name="Song W."/>
            <person name="An N."/>
            <person name="Chalopin D."/>
            <person name="Volff J.N."/>
            <person name="Hong Y."/>
            <person name="Li Q."/>
            <person name="Sha Z."/>
            <person name="Zhou H."/>
            <person name="Xie M."/>
            <person name="Yu Q."/>
            <person name="Liu Y."/>
            <person name="Xiang H."/>
            <person name="Wang N."/>
            <person name="Wu K."/>
            <person name="Yang C."/>
            <person name="Zhou Q."/>
            <person name="Liao X."/>
            <person name="Yang L."/>
            <person name="Hu Q."/>
            <person name="Zhang J."/>
            <person name="Meng L."/>
            <person name="Jin L."/>
            <person name="Tian Y."/>
            <person name="Lian J."/>
            <person name="Yang J."/>
            <person name="Miao G."/>
            <person name="Liu S."/>
            <person name="Liang Z."/>
            <person name="Yan F."/>
            <person name="Li Y."/>
            <person name="Sun B."/>
            <person name="Zhang H."/>
            <person name="Zhang J."/>
            <person name="Zhu Y."/>
            <person name="Du M."/>
            <person name="Zhao Y."/>
            <person name="Schartl M."/>
            <person name="Tang Q."/>
            <person name="Wang J."/>
        </authorList>
    </citation>
    <scope>NUCLEOTIDE SEQUENCE</scope>
</reference>
<dbReference type="InterPro" id="IPR021346">
    <property type="entry name" value="Tma16"/>
</dbReference>
<comment type="function">
    <text evidence="2">Involved in the biogenesis of the 60S ribosomal subunit in the nucleus.</text>
</comment>
<evidence type="ECO:0000256" key="4">
    <source>
        <dbReference type="ARBA" id="ARBA00034132"/>
    </source>
</evidence>
<dbReference type="KEGG" id="csem:103383634"/>